<keyword evidence="7" id="KW-0594">Phospholipid biosynthesis</keyword>
<evidence type="ECO:0000313" key="10">
    <source>
        <dbReference type="Proteomes" id="UP001231362"/>
    </source>
</evidence>
<proteinExistence type="inferred from homology"/>
<comment type="pathway">
    <text evidence="1">Lipid metabolism.</text>
</comment>
<dbReference type="Proteomes" id="UP001231362">
    <property type="component" value="Unassembled WGS sequence"/>
</dbReference>
<dbReference type="InterPro" id="IPR002123">
    <property type="entry name" value="Plipid/glycerol_acylTrfase"/>
</dbReference>
<comment type="similarity">
    <text evidence="2 7">Belongs to the 1-acyl-sn-glycerol-3-phosphate acyltransferase family.</text>
</comment>
<evidence type="ECO:0000256" key="6">
    <source>
        <dbReference type="ARBA" id="ARBA00023315"/>
    </source>
</evidence>
<accession>A0ABT9V2D2</accession>
<keyword evidence="10" id="KW-1185">Reference proteome</keyword>
<dbReference type="EMBL" id="JAUSTU010000005">
    <property type="protein sequence ID" value="MDQ0155112.1"/>
    <property type="molecule type" value="Genomic_DNA"/>
</dbReference>
<dbReference type="InterPro" id="IPR004552">
    <property type="entry name" value="AGP_acyltrans"/>
</dbReference>
<evidence type="ECO:0000256" key="7">
    <source>
        <dbReference type="RuleBase" id="RU361267"/>
    </source>
</evidence>
<keyword evidence="5 7" id="KW-0443">Lipid metabolism</keyword>
<dbReference type="GO" id="GO:0003841">
    <property type="term" value="F:1-acylglycerol-3-phosphate O-acyltransferase activity"/>
    <property type="evidence" value="ECO:0007669"/>
    <property type="project" value="UniProtKB-EC"/>
</dbReference>
<dbReference type="SUPFAM" id="SSF69593">
    <property type="entry name" value="Glycerol-3-phosphate (1)-acyltransferase"/>
    <property type="match status" value="1"/>
</dbReference>
<organism evidence="9 10">
    <name type="scientific">Anoxybacillus andreesenii</name>
    <dbReference type="NCBI Taxonomy" id="1325932"/>
    <lineage>
        <taxon>Bacteria</taxon>
        <taxon>Bacillati</taxon>
        <taxon>Bacillota</taxon>
        <taxon>Bacilli</taxon>
        <taxon>Bacillales</taxon>
        <taxon>Anoxybacillaceae</taxon>
        <taxon>Anoxybacillus</taxon>
    </lineage>
</organism>
<dbReference type="EC" id="2.3.1.51" evidence="7"/>
<comment type="catalytic activity">
    <reaction evidence="7">
        <text>a 1-acyl-sn-glycero-3-phosphate + an acyl-CoA = a 1,2-diacyl-sn-glycero-3-phosphate + CoA</text>
        <dbReference type="Rhea" id="RHEA:19709"/>
        <dbReference type="ChEBI" id="CHEBI:57287"/>
        <dbReference type="ChEBI" id="CHEBI:57970"/>
        <dbReference type="ChEBI" id="CHEBI:58342"/>
        <dbReference type="ChEBI" id="CHEBI:58608"/>
        <dbReference type="EC" id="2.3.1.51"/>
    </reaction>
</comment>
<name>A0ABT9V2D2_9BACL</name>
<dbReference type="PANTHER" id="PTHR10434">
    <property type="entry name" value="1-ACYL-SN-GLYCEROL-3-PHOSPHATE ACYLTRANSFERASE"/>
    <property type="match status" value="1"/>
</dbReference>
<dbReference type="RefSeq" id="WP_307149685.1">
    <property type="nucleotide sequence ID" value="NZ_JAUSTU010000005.1"/>
</dbReference>
<evidence type="ECO:0000256" key="1">
    <source>
        <dbReference type="ARBA" id="ARBA00005189"/>
    </source>
</evidence>
<keyword evidence="6 7" id="KW-0012">Acyltransferase</keyword>
<dbReference type="SMART" id="SM00563">
    <property type="entry name" value="PlsC"/>
    <property type="match status" value="1"/>
</dbReference>
<comment type="domain">
    <text evidence="7">The HXXXXD motif is essential for acyltransferase activity and may constitute the binding site for the phosphate moiety of the glycerol-3-phosphate.</text>
</comment>
<evidence type="ECO:0000256" key="5">
    <source>
        <dbReference type="ARBA" id="ARBA00023098"/>
    </source>
</evidence>
<keyword evidence="7" id="KW-1208">Phospholipid metabolism</keyword>
<gene>
    <name evidence="9" type="ORF">J2S07_001416</name>
</gene>
<comment type="caution">
    <text evidence="9">The sequence shown here is derived from an EMBL/GenBank/DDBJ whole genome shotgun (WGS) entry which is preliminary data.</text>
</comment>
<evidence type="ECO:0000313" key="9">
    <source>
        <dbReference type="EMBL" id="MDQ0155112.1"/>
    </source>
</evidence>
<dbReference type="NCBIfam" id="TIGR00530">
    <property type="entry name" value="AGP_acyltrn"/>
    <property type="match status" value="1"/>
</dbReference>
<reference evidence="9 10" key="1">
    <citation type="submission" date="2023-07" db="EMBL/GenBank/DDBJ databases">
        <title>Genomic Encyclopedia of Type Strains, Phase IV (KMG-IV): sequencing the most valuable type-strain genomes for metagenomic binning, comparative biology and taxonomic classification.</title>
        <authorList>
            <person name="Goeker M."/>
        </authorList>
    </citation>
    <scope>NUCLEOTIDE SEQUENCE [LARGE SCALE GENOMIC DNA]</scope>
    <source>
        <strain evidence="9 10">DSM 23948</strain>
    </source>
</reference>
<sequence>MLRLVTCFFYMAGYLIYSVPTLRKMRKLSSEIPVEERDRRIHDMPKRWSRTIMKITGSKIEVVGQEKIPAGPVVFISNHEGDFDVPTLLGFIEKPFGFISKIEVKKVPIISSWMEVINCVFLDRSDRRQAIRSIREGAEILRQGHSLVVFPEGTRSKGGEMGEFKSGSFRLATDAKVPIIPVCIKGTSEVFEKNGRLIKPAKIKVTICSPIGPNVYENMNAKELAAHIEGIIRKELETLSNAS</sequence>
<evidence type="ECO:0000259" key="8">
    <source>
        <dbReference type="SMART" id="SM00563"/>
    </source>
</evidence>
<protein>
    <recommendedName>
        <fullName evidence="7">1-acyl-sn-glycerol-3-phosphate acyltransferase</fullName>
        <ecNumber evidence="7">2.3.1.51</ecNumber>
    </recommendedName>
</protein>
<dbReference type="CDD" id="cd07989">
    <property type="entry name" value="LPLAT_AGPAT-like"/>
    <property type="match status" value="1"/>
</dbReference>
<evidence type="ECO:0000256" key="3">
    <source>
        <dbReference type="ARBA" id="ARBA00022516"/>
    </source>
</evidence>
<keyword evidence="3 7" id="KW-0444">Lipid biosynthesis</keyword>
<evidence type="ECO:0000256" key="2">
    <source>
        <dbReference type="ARBA" id="ARBA00008655"/>
    </source>
</evidence>
<dbReference type="PANTHER" id="PTHR10434:SF64">
    <property type="entry name" value="1-ACYL-SN-GLYCEROL-3-PHOSPHATE ACYLTRANSFERASE-RELATED"/>
    <property type="match status" value="1"/>
</dbReference>
<keyword evidence="4 7" id="KW-0808">Transferase</keyword>
<dbReference type="Pfam" id="PF01553">
    <property type="entry name" value="Acyltransferase"/>
    <property type="match status" value="1"/>
</dbReference>
<evidence type="ECO:0000256" key="4">
    <source>
        <dbReference type="ARBA" id="ARBA00022679"/>
    </source>
</evidence>
<feature type="domain" description="Phospholipid/glycerol acyltransferase" evidence="8">
    <location>
        <begin position="73"/>
        <end position="187"/>
    </location>
</feature>